<reference evidence="1 2" key="1">
    <citation type="journal article" date="2016" name="Nat. Commun.">
        <title>Thousands of microbial genomes shed light on interconnected biogeochemical processes in an aquifer system.</title>
        <authorList>
            <person name="Anantharaman K."/>
            <person name="Brown C.T."/>
            <person name="Hug L.A."/>
            <person name="Sharon I."/>
            <person name="Castelle C.J."/>
            <person name="Probst A.J."/>
            <person name="Thomas B.C."/>
            <person name="Singh A."/>
            <person name="Wilkins M.J."/>
            <person name="Karaoz U."/>
            <person name="Brodie E.L."/>
            <person name="Williams K.H."/>
            <person name="Hubbard S.S."/>
            <person name="Banfield J.F."/>
        </authorList>
    </citation>
    <scope>NUCLEOTIDE SEQUENCE [LARGE SCALE GENOMIC DNA]</scope>
</reference>
<dbReference type="EMBL" id="MFGJ01000001">
    <property type="protein sequence ID" value="OGF33490.1"/>
    <property type="molecule type" value="Genomic_DNA"/>
</dbReference>
<sequence length="61" mass="7351">MRASFSFEKIWKSVFLEQNYTKVKLMVKISFDRMLRVFYLKSSIILWGQENLKEKTANISK</sequence>
<name>A0A1F5T3G1_9BACT</name>
<proteinExistence type="predicted"/>
<dbReference type="AlphaFoldDB" id="A0A1F5T3G1"/>
<evidence type="ECO:0000313" key="1">
    <source>
        <dbReference type="EMBL" id="OGF33490.1"/>
    </source>
</evidence>
<gene>
    <name evidence="1" type="ORF">A2478_02245</name>
</gene>
<organism evidence="1 2">
    <name type="scientific">Candidatus Falkowbacteria bacterium RIFOXYC2_FULL_36_12</name>
    <dbReference type="NCBI Taxonomy" id="1798002"/>
    <lineage>
        <taxon>Bacteria</taxon>
        <taxon>Candidatus Falkowiibacteriota</taxon>
    </lineage>
</organism>
<evidence type="ECO:0000313" key="2">
    <source>
        <dbReference type="Proteomes" id="UP000179001"/>
    </source>
</evidence>
<accession>A0A1F5T3G1</accession>
<protein>
    <submittedName>
        <fullName evidence="1">Uncharacterized protein</fullName>
    </submittedName>
</protein>
<comment type="caution">
    <text evidence="1">The sequence shown here is derived from an EMBL/GenBank/DDBJ whole genome shotgun (WGS) entry which is preliminary data.</text>
</comment>
<dbReference type="Proteomes" id="UP000179001">
    <property type="component" value="Unassembled WGS sequence"/>
</dbReference>
<dbReference type="STRING" id="1798002.A2478_02245"/>